<dbReference type="PIRSF" id="PIRSF005739">
    <property type="entry name" value="O-mtase"/>
    <property type="match status" value="1"/>
</dbReference>
<evidence type="ECO:0000256" key="3">
    <source>
        <dbReference type="ARBA" id="ARBA00022691"/>
    </source>
</evidence>
<dbReference type="GO" id="GO:0032259">
    <property type="term" value="P:methylation"/>
    <property type="evidence" value="ECO:0007669"/>
    <property type="project" value="UniProtKB-KW"/>
</dbReference>
<comment type="similarity">
    <text evidence="4">Belongs to the class I-like SAM-binding methyltransferase superfamily. Cation-independent O-methyltransferase family. COMT subfamily.</text>
</comment>
<evidence type="ECO:0000256" key="4">
    <source>
        <dbReference type="ARBA" id="ARBA00034481"/>
    </source>
</evidence>
<proteinExistence type="inferred from homology"/>
<dbReference type="InterPro" id="IPR029063">
    <property type="entry name" value="SAM-dependent_MTases_sf"/>
</dbReference>
<dbReference type="SUPFAM" id="SSF53335">
    <property type="entry name" value="S-adenosyl-L-methionine-dependent methyltransferases"/>
    <property type="match status" value="1"/>
</dbReference>
<keyword evidence="3" id="KW-0949">S-adenosyl-L-methionine</keyword>
<evidence type="ECO:0000256" key="5">
    <source>
        <dbReference type="PIRSR" id="PIRSR005739-1"/>
    </source>
</evidence>
<feature type="domain" description="O-methyltransferase C-terminal" evidence="6">
    <location>
        <begin position="138"/>
        <end position="348"/>
    </location>
</feature>
<evidence type="ECO:0000259" key="6">
    <source>
        <dbReference type="Pfam" id="PF00891"/>
    </source>
</evidence>
<keyword evidence="9" id="KW-1185">Reference proteome</keyword>
<name>A0AAD8W9Q9_LOLMU</name>
<protein>
    <recommendedName>
        <fullName evidence="10">O-methyltransferase ZRP4</fullName>
    </recommendedName>
</protein>
<dbReference type="InterPro" id="IPR036388">
    <property type="entry name" value="WH-like_DNA-bd_sf"/>
</dbReference>
<dbReference type="InterPro" id="IPR012967">
    <property type="entry name" value="COMT_dimerisation"/>
</dbReference>
<dbReference type="GO" id="GO:0008171">
    <property type="term" value="F:O-methyltransferase activity"/>
    <property type="evidence" value="ECO:0007669"/>
    <property type="project" value="InterPro"/>
</dbReference>
<feature type="domain" description="O-methyltransferase dimerisation" evidence="7">
    <location>
        <begin position="24"/>
        <end position="108"/>
    </location>
</feature>
<dbReference type="Pfam" id="PF00891">
    <property type="entry name" value="Methyltransf_2"/>
    <property type="match status" value="1"/>
</dbReference>
<feature type="active site" description="Proton acceptor" evidence="5">
    <location>
        <position position="272"/>
    </location>
</feature>
<gene>
    <name evidence="8" type="ORF">QYE76_063902</name>
</gene>
<sequence length="367" mass="40009">MASQVPTIEVPTDAELLQAQADLWRHSLYYLASMGLRCAVQLGIPTAIHNLGGVTSLPDLLTALSLPPSKQPFLGRLMRVLVTSGIFAASNDSDVEIFRLNPLSSILVDGVAADDHHIQTSFVLAVTSPHYTEAALGLADWFKKDTLGPVSSPFEDVHGAALFDDSMALLDKEFDALVNDALAAHDNLGIGAIMRECHALFNGLESLTDCCGGDGTTARAITKAHPHVQCTVLDLPKVIDKVQPDGVVNYVAGDLFHTVPKSQAVMLKLVLHHWSDEDCVKILSQCRSAIPSREEGGKVIIIDIVVEPSLGPIMFEAQILMDLAMLVYTRGRQRNENDWHELFMKAGFTDYKIIKKLGARAVFEVYK</sequence>
<dbReference type="Gene3D" id="3.40.50.150">
    <property type="entry name" value="Vaccinia Virus protein VP39"/>
    <property type="match status" value="1"/>
</dbReference>
<evidence type="ECO:0000313" key="8">
    <source>
        <dbReference type="EMBL" id="KAK1646097.1"/>
    </source>
</evidence>
<dbReference type="Gene3D" id="1.10.10.10">
    <property type="entry name" value="Winged helix-like DNA-binding domain superfamily/Winged helix DNA-binding domain"/>
    <property type="match status" value="1"/>
</dbReference>
<accession>A0AAD8W9Q9</accession>
<dbReference type="Proteomes" id="UP001231189">
    <property type="component" value="Unassembled WGS sequence"/>
</dbReference>
<reference evidence="8" key="1">
    <citation type="submission" date="2023-07" db="EMBL/GenBank/DDBJ databases">
        <title>A chromosome-level genome assembly of Lolium multiflorum.</title>
        <authorList>
            <person name="Chen Y."/>
            <person name="Copetti D."/>
            <person name="Kolliker R."/>
            <person name="Studer B."/>
        </authorList>
    </citation>
    <scope>NUCLEOTIDE SEQUENCE</scope>
    <source>
        <strain evidence="8">02402/16</strain>
        <tissue evidence="8">Leaf</tissue>
    </source>
</reference>
<keyword evidence="1" id="KW-0489">Methyltransferase</keyword>
<keyword evidence="2" id="KW-0808">Transferase</keyword>
<dbReference type="Pfam" id="PF08100">
    <property type="entry name" value="Dimerisation"/>
    <property type="match status" value="1"/>
</dbReference>
<evidence type="ECO:0000256" key="2">
    <source>
        <dbReference type="ARBA" id="ARBA00022679"/>
    </source>
</evidence>
<dbReference type="FunFam" id="3.40.50.150:FF:000185">
    <property type="entry name" value="O-methyltransferase family protein"/>
    <property type="match status" value="1"/>
</dbReference>
<evidence type="ECO:0008006" key="10">
    <source>
        <dbReference type="Google" id="ProtNLM"/>
    </source>
</evidence>
<dbReference type="FunFam" id="1.10.10.10:FF:000213">
    <property type="entry name" value="Coniferyl alcohol 9-O-methyltransferase"/>
    <property type="match status" value="1"/>
</dbReference>
<dbReference type="PANTHER" id="PTHR11746">
    <property type="entry name" value="O-METHYLTRANSFERASE"/>
    <property type="match status" value="1"/>
</dbReference>
<dbReference type="AlphaFoldDB" id="A0AAD8W9Q9"/>
<dbReference type="PROSITE" id="PS51683">
    <property type="entry name" value="SAM_OMT_II"/>
    <property type="match status" value="1"/>
</dbReference>
<organism evidence="8 9">
    <name type="scientific">Lolium multiflorum</name>
    <name type="common">Italian ryegrass</name>
    <name type="synonym">Lolium perenne subsp. multiflorum</name>
    <dbReference type="NCBI Taxonomy" id="4521"/>
    <lineage>
        <taxon>Eukaryota</taxon>
        <taxon>Viridiplantae</taxon>
        <taxon>Streptophyta</taxon>
        <taxon>Embryophyta</taxon>
        <taxon>Tracheophyta</taxon>
        <taxon>Spermatophyta</taxon>
        <taxon>Magnoliopsida</taxon>
        <taxon>Liliopsida</taxon>
        <taxon>Poales</taxon>
        <taxon>Poaceae</taxon>
        <taxon>BOP clade</taxon>
        <taxon>Pooideae</taxon>
        <taxon>Poodae</taxon>
        <taxon>Poeae</taxon>
        <taxon>Poeae Chloroplast Group 2 (Poeae type)</taxon>
        <taxon>Loliodinae</taxon>
        <taxon>Loliinae</taxon>
        <taxon>Lolium</taxon>
    </lineage>
</organism>
<dbReference type="InterPro" id="IPR036390">
    <property type="entry name" value="WH_DNA-bd_sf"/>
</dbReference>
<dbReference type="SUPFAM" id="SSF46785">
    <property type="entry name" value="Winged helix' DNA-binding domain"/>
    <property type="match status" value="1"/>
</dbReference>
<dbReference type="InterPro" id="IPR001077">
    <property type="entry name" value="COMT_C"/>
</dbReference>
<dbReference type="InterPro" id="IPR016461">
    <property type="entry name" value="COMT-like"/>
</dbReference>
<dbReference type="GO" id="GO:0046983">
    <property type="term" value="F:protein dimerization activity"/>
    <property type="evidence" value="ECO:0007669"/>
    <property type="project" value="InterPro"/>
</dbReference>
<evidence type="ECO:0000256" key="1">
    <source>
        <dbReference type="ARBA" id="ARBA00022603"/>
    </source>
</evidence>
<comment type="caution">
    <text evidence="8">The sequence shown here is derived from an EMBL/GenBank/DDBJ whole genome shotgun (WGS) entry which is preliminary data.</text>
</comment>
<evidence type="ECO:0000259" key="7">
    <source>
        <dbReference type="Pfam" id="PF08100"/>
    </source>
</evidence>
<evidence type="ECO:0000313" key="9">
    <source>
        <dbReference type="Proteomes" id="UP001231189"/>
    </source>
</evidence>
<dbReference type="EMBL" id="JAUUTY010000004">
    <property type="protein sequence ID" value="KAK1646097.1"/>
    <property type="molecule type" value="Genomic_DNA"/>
</dbReference>